<keyword evidence="4" id="KW-1185">Reference proteome</keyword>
<evidence type="ECO:0000313" key="4">
    <source>
        <dbReference type="Proteomes" id="UP001597221"/>
    </source>
</evidence>
<comment type="caution">
    <text evidence="3">The sequence shown here is derived from an EMBL/GenBank/DDBJ whole genome shotgun (WGS) entry which is preliminary data.</text>
</comment>
<reference evidence="4" key="1">
    <citation type="journal article" date="2019" name="Int. J. Syst. Evol. Microbiol.">
        <title>The Global Catalogue of Microorganisms (GCM) 10K type strain sequencing project: providing services to taxonomists for standard genome sequencing and annotation.</title>
        <authorList>
            <consortium name="The Broad Institute Genomics Platform"/>
            <consortium name="The Broad Institute Genome Sequencing Center for Infectious Disease"/>
            <person name="Wu L."/>
            <person name="Ma J."/>
        </authorList>
    </citation>
    <scope>NUCLEOTIDE SEQUENCE [LARGE SCALE GENOMIC DNA]</scope>
    <source>
        <strain evidence="4">CGMCC 1.12376</strain>
    </source>
</reference>
<evidence type="ECO:0000256" key="1">
    <source>
        <dbReference type="SAM" id="MobiDB-lite"/>
    </source>
</evidence>
<dbReference type="SMART" id="SM00257">
    <property type="entry name" value="LysM"/>
    <property type="match status" value="1"/>
</dbReference>
<dbReference type="PANTHER" id="PTHR33734:SF34">
    <property type="entry name" value="SPOIVD-ASSOCIATED FACTOR A"/>
    <property type="match status" value="1"/>
</dbReference>
<organism evidence="3 4">
    <name type="scientific">Oceanobacillus luteolus</name>
    <dbReference type="NCBI Taxonomy" id="1274358"/>
    <lineage>
        <taxon>Bacteria</taxon>
        <taxon>Bacillati</taxon>
        <taxon>Bacillota</taxon>
        <taxon>Bacilli</taxon>
        <taxon>Bacillales</taxon>
        <taxon>Bacillaceae</taxon>
        <taxon>Oceanobacillus</taxon>
    </lineage>
</organism>
<feature type="compositionally biased region" description="Polar residues" evidence="1">
    <location>
        <begin position="367"/>
        <end position="384"/>
    </location>
</feature>
<sequence length="422" mass="47702">MKIHIVQKGDTLWEIAKKYGVDFEELIELNSHLASPDMIMPGMKIRIPTHTKKVKQGDKAQVSKKTQPKQAPAPKKEIQQPKKEIVELPKMPTAPSQQSKMLPKMDNKYKEYPALTLPELKPAPKKKETVQPKTKVQPKEQPKQQPKAPQESMPPVQQPAFTPPPMEYPCYPPVMPMFTFPCPCHMPMPCEPKPCGCGGGHAHAYPYFAAGMHQPMYQPFPAQMFPGMMAQPMYNQADMNPYIQNQMFGDMSQAAQMQGAVQGSQDSGDMNMTAQDSQQTDQMQMLAEGFQQFSQMQMPTQGSQQFSQMQMPEQGSQQFSQMQMPTQGSQQTGQMQMAPQAFQPFMNTQMSQPEFQQSQQMPITPHTFMQPTENGNPFGDTSLQMFPEPPAGMRTNEQKLYPTPKLPTDEESNNQETENDQE</sequence>
<feature type="domain" description="LysM" evidence="2">
    <location>
        <begin position="2"/>
        <end position="47"/>
    </location>
</feature>
<dbReference type="Proteomes" id="UP001597221">
    <property type="component" value="Unassembled WGS sequence"/>
</dbReference>
<accession>A0ABW4HV45</accession>
<dbReference type="InterPro" id="IPR014248">
    <property type="entry name" value="Spore_coat_assembly_SafA"/>
</dbReference>
<dbReference type="EMBL" id="JBHUDE010000145">
    <property type="protein sequence ID" value="MFD1609030.1"/>
    <property type="molecule type" value="Genomic_DNA"/>
</dbReference>
<feature type="compositionally biased region" description="Low complexity" evidence="1">
    <location>
        <begin position="143"/>
        <end position="160"/>
    </location>
</feature>
<dbReference type="RefSeq" id="WP_379598459.1">
    <property type="nucleotide sequence ID" value="NZ_JBHUDE010000145.1"/>
</dbReference>
<protein>
    <submittedName>
        <fullName evidence="3">SafA/ExsA family spore coat assembly protein</fullName>
    </submittedName>
</protein>
<dbReference type="InterPro" id="IPR018392">
    <property type="entry name" value="LysM"/>
</dbReference>
<feature type="region of interest" description="Disordered" evidence="1">
    <location>
        <begin position="311"/>
        <end position="331"/>
    </location>
</feature>
<feature type="compositionally biased region" description="Acidic residues" evidence="1">
    <location>
        <begin position="409"/>
        <end position="422"/>
    </location>
</feature>
<dbReference type="CDD" id="cd00118">
    <property type="entry name" value="LysM"/>
    <property type="match status" value="1"/>
</dbReference>
<feature type="region of interest" description="Disordered" evidence="1">
    <location>
        <begin position="366"/>
        <end position="422"/>
    </location>
</feature>
<evidence type="ECO:0000313" key="3">
    <source>
        <dbReference type="EMBL" id="MFD1609030.1"/>
    </source>
</evidence>
<evidence type="ECO:0000259" key="2">
    <source>
        <dbReference type="PROSITE" id="PS51782"/>
    </source>
</evidence>
<feature type="region of interest" description="Disordered" evidence="1">
    <location>
        <begin position="115"/>
        <end position="160"/>
    </location>
</feature>
<dbReference type="NCBIfam" id="TIGR02899">
    <property type="entry name" value="spore_safA"/>
    <property type="match status" value="1"/>
</dbReference>
<feature type="compositionally biased region" description="Low complexity" evidence="1">
    <location>
        <begin position="320"/>
        <end position="331"/>
    </location>
</feature>
<dbReference type="InterPro" id="IPR036779">
    <property type="entry name" value="LysM_dom_sf"/>
</dbReference>
<dbReference type="SUPFAM" id="SSF54106">
    <property type="entry name" value="LysM domain"/>
    <property type="match status" value="1"/>
</dbReference>
<feature type="compositionally biased region" description="Low complexity" evidence="1">
    <location>
        <begin position="64"/>
        <end position="73"/>
    </location>
</feature>
<feature type="compositionally biased region" description="Basic and acidic residues" evidence="1">
    <location>
        <begin position="74"/>
        <end position="87"/>
    </location>
</feature>
<dbReference type="Pfam" id="PF01476">
    <property type="entry name" value="LysM"/>
    <property type="match status" value="1"/>
</dbReference>
<dbReference type="PROSITE" id="PS51782">
    <property type="entry name" value="LYSM"/>
    <property type="match status" value="1"/>
</dbReference>
<feature type="region of interest" description="Disordered" evidence="1">
    <location>
        <begin position="52"/>
        <end position="103"/>
    </location>
</feature>
<dbReference type="Gene3D" id="3.10.350.10">
    <property type="entry name" value="LysM domain"/>
    <property type="match status" value="1"/>
</dbReference>
<proteinExistence type="predicted"/>
<dbReference type="PANTHER" id="PTHR33734">
    <property type="entry name" value="LYSM DOMAIN-CONTAINING GPI-ANCHORED PROTEIN 2"/>
    <property type="match status" value="1"/>
</dbReference>
<gene>
    <name evidence="3" type="primary">safA</name>
    <name evidence="3" type="ORF">ACFSBH_15555</name>
</gene>
<name>A0ABW4HV45_9BACI</name>